<dbReference type="KEGG" id="txi:TH3_13230"/>
<dbReference type="Gene3D" id="3.40.1350.10">
    <property type="match status" value="1"/>
</dbReference>
<evidence type="ECO:0000256" key="1">
    <source>
        <dbReference type="ARBA" id="ARBA00023125"/>
    </source>
</evidence>
<feature type="domain" description="Endonuclease NucS C-terminal" evidence="2">
    <location>
        <begin position="186"/>
        <end position="280"/>
    </location>
</feature>
<dbReference type="InterPro" id="IPR048301">
    <property type="entry name" value="NucS_C"/>
</dbReference>
<proteinExistence type="predicted"/>
<protein>
    <recommendedName>
        <fullName evidence="2">Endonuclease NucS C-terminal domain-containing protein</fullName>
    </recommendedName>
</protein>
<dbReference type="GO" id="GO:0003677">
    <property type="term" value="F:DNA binding"/>
    <property type="evidence" value="ECO:0007669"/>
    <property type="project" value="UniProtKB-KW"/>
</dbReference>
<dbReference type="GeneID" id="31928321"/>
<dbReference type="RefSeq" id="WP_007092370.1">
    <property type="nucleotide sequence ID" value="NZ_CP004388.1"/>
</dbReference>
<dbReference type="InterPro" id="IPR011856">
    <property type="entry name" value="tRNA_endonuc-like_dom_sf"/>
</dbReference>
<dbReference type="InterPro" id="IPR002793">
    <property type="entry name" value="Endonuclease_NucS"/>
</dbReference>
<organism evidence="3 4">
    <name type="scientific">Thalassospira xiamenensis M-5 = DSM 17429</name>
    <dbReference type="NCBI Taxonomy" id="1123366"/>
    <lineage>
        <taxon>Bacteria</taxon>
        <taxon>Pseudomonadati</taxon>
        <taxon>Pseudomonadota</taxon>
        <taxon>Alphaproteobacteria</taxon>
        <taxon>Rhodospirillales</taxon>
        <taxon>Thalassospiraceae</taxon>
        <taxon>Thalassospira</taxon>
    </lineage>
</organism>
<dbReference type="GO" id="GO:0004519">
    <property type="term" value="F:endonuclease activity"/>
    <property type="evidence" value="ECO:0007669"/>
    <property type="project" value="InterPro"/>
</dbReference>
<name>A0AB72UF70_9PROT</name>
<gene>
    <name evidence="3" type="ORF">TH3_13230</name>
</gene>
<evidence type="ECO:0000313" key="4">
    <source>
        <dbReference type="Proteomes" id="UP000007127"/>
    </source>
</evidence>
<sequence>MNMDRSYYRIMLGQKSAFASECHEGRWFGGDWGIAPDLTHELTDNWRDFNAKFISIYLEANPGKSKVAAGLACGMLHTICKGIQKGDIVLCPDGKGSYWIGEVVSDYYYVPGETLRHRRKVEWFPKSIARAEMSEGLQRSTGSIGTVSNISKHAVEIDGFLEGNTPPKLIATDELVEDPSVFALEKHLEDFLVQNWAFTELGKGYDIFTEDGEPAGQQYPSDTGPIDVLAISKDGKELLVVELKKGRASDAVVGQIQRYMGYVLDELAEPHQSVRGCIIALEDDLRLRRALRATSNIDFYRYQVSFKLFKGM</sequence>
<dbReference type="EMBL" id="CP004388">
    <property type="protein sequence ID" value="AJD52762.1"/>
    <property type="molecule type" value="Genomic_DNA"/>
</dbReference>
<dbReference type="CDD" id="cd22341">
    <property type="entry name" value="NucS-like"/>
    <property type="match status" value="1"/>
</dbReference>
<reference evidence="3 4" key="1">
    <citation type="journal article" date="2012" name="J. Bacteriol.">
        <title>Genome sequence of Thalassospira xiamenensis type strain M-5.</title>
        <authorList>
            <person name="Lai Q."/>
            <person name="Shao Z."/>
        </authorList>
    </citation>
    <scope>NUCLEOTIDE SEQUENCE [LARGE SCALE GENOMIC DNA]</scope>
    <source>
        <strain evidence="3 4">M-5</strain>
    </source>
</reference>
<accession>A0AB72UF70</accession>
<evidence type="ECO:0000313" key="3">
    <source>
        <dbReference type="EMBL" id="AJD52762.1"/>
    </source>
</evidence>
<dbReference type="Pfam" id="PF01939">
    <property type="entry name" value="NucS_C"/>
    <property type="match status" value="1"/>
</dbReference>
<keyword evidence="1" id="KW-0238">DNA-binding</keyword>
<dbReference type="AlphaFoldDB" id="A0AB72UF70"/>
<evidence type="ECO:0000259" key="2">
    <source>
        <dbReference type="Pfam" id="PF01939"/>
    </source>
</evidence>
<dbReference type="Proteomes" id="UP000007127">
    <property type="component" value="Chromosome"/>
</dbReference>